<keyword evidence="2" id="KW-0812">Transmembrane</keyword>
<evidence type="ECO:0000313" key="4">
    <source>
        <dbReference type="EMBL" id="CAK6974566.1"/>
    </source>
</evidence>
<dbReference type="InterPro" id="IPR030395">
    <property type="entry name" value="GP_PDE_dom"/>
</dbReference>
<evidence type="ECO:0000256" key="2">
    <source>
        <dbReference type="SAM" id="Phobius"/>
    </source>
</evidence>
<keyword evidence="5" id="KW-1185">Reference proteome</keyword>
<dbReference type="Pfam" id="PF03009">
    <property type="entry name" value="GDPD"/>
    <property type="match status" value="1"/>
</dbReference>
<accession>A0AAV1PW48</accession>
<dbReference type="SUPFAM" id="SSF51695">
    <property type="entry name" value="PLC-like phosphodiesterases"/>
    <property type="match status" value="1"/>
</dbReference>
<feature type="transmembrane region" description="Helical" evidence="2">
    <location>
        <begin position="12"/>
        <end position="39"/>
    </location>
</feature>
<protein>
    <submittedName>
        <fullName evidence="4">Glycerophosphodiester phosphodiesterase 1</fullName>
    </submittedName>
</protein>
<dbReference type="AlphaFoldDB" id="A0AAV1PW48"/>
<comment type="caution">
    <text evidence="4">The sequence shown here is derived from an EMBL/GenBank/DDBJ whole genome shotgun (WGS) entry which is preliminary data.</text>
</comment>
<dbReference type="Gene3D" id="3.20.20.190">
    <property type="entry name" value="Phosphatidylinositol (PI) phosphodiesterase"/>
    <property type="match status" value="1"/>
</dbReference>
<sequence>MLQLGDEATLYSLVFVVVLLGTRSPVWTTVLTASLYLFLAMFRFPQANKNGATGVELDLEFSADGVPILLHDDTVDRTTNGSGPLSQIRFSDLGKLDAAAKHRLREKFAGEKIPTLEEAVEECIRLQLTIYFDVKGHPDEVRPTKQTIQTRLDYMQPVSHIC</sequence>
<evidence type="ECO:0000313" key="5">
    <source>
        <dbReference type="Proteomes" id="UP001314229"/>
    </source>
</evidence>
<dbReference type="GO" id="GO:0008889">
    <property type="term" value="F:glycerophosphodiester phosphodiesterase activity"/>
    <property type="evidence" value="ECO:0007669"/>
    <property type="project" value="TreeGrafter"/>
</dbReference>
<dbReference type="PROSITE" id="PS51704">
    <property type="entry name" value="GP_PDE"/>
    <property type="match status" value="1"/>
</dbReference>
<evidence type="ECO:0000259" key="3">
    <source>
        <dbReference type="PROSITE" id="PS51704"/>
    </source>
</evidence>
<proteinExistence type="inferred from homology"/>
<name>A0AAV1PW48_SCOSC</name>
<dbReference type="PANTHER" id="PTHR46320">
    <property type="entry name" value="GLYCEROPHOSPHODIESTER PHOSPHODIESTERASE 1"/>
    <property type="match status" value="1"/>
</dbReference>
<comment type="similarity">
    <text evidence="1">Belongs to the glycerophosphoryl diester phosphodiesterase family.</text>
</comment>
<gene>
    <name evidence="4" type="ORF">FSCOSCO3_A009943</name>
</gene>
<dbReference type="GO" id="GO:0006580">
    <property type="term" value="P:ethanolamine metabolic process"/>
    <property type="evidence" value="ECO:0007669"/>
    <property type="project" value="TreeGrafter"/>
</dbReference>
<dbReference type="EMBL" id="CAWUFR010000263">
    <property type="protein sequence ID" value="CAK6974566.1"/>
    <property type="molecule type" value="Genomic_DNA"/>
</dbReference>
<evidence type="ECO:0000256" key="1">
    <source>
        <dbReference type="ARBA" id="ARBA00007277"/>
    </source>
</evidence>
<dbReference type="InterPro" id="IPR017946">
    <property type="entry name" value="PLC-like_Pdiesterase_TIM-brl"/>
</dbReference>
<dbReference type="GO" id="GO:0005886">
    <property type="term" value="C:plasma membrane"/>
    <property type="evidence" value="ECO:0007669"/>
    <property type="project" value="TreeGrafter"/>
</dbReference>
<dbReference type="GO" id="GO:0070291">
    <property type="term" value="P:N-acylethanolamine metabolic process"/>
    <property type="evidence" value="ECO:0007669"/>
    <property type="project" value="TreeGrafter"/>
</dbReference>
<reference evidence="4 5" key="1">
    <citation type="submission" date="2024-01" db="EMBL/GenBank/DDBJ databases">
        <authorList>
            <person name="Alioto T."/>
            <person name="Alioto T."/>
            <person name="Gomez Garrido J."/>
        </authorList>
    </citation>
    <scope>NUCLEOTIDE SEQUENCE [LARGE SCALE GENOMIC DNA]</scope>
</reference>
<organism evidence="4 5">
    <name type="scientific">Scomber scombrus</name>
    <name type="common">Atlantic mackerel</name>
    <name type="synonym">Scomber vernalis</name>
    <dbReference type="NCBI Taxonomy" id="13677"/>
    <lineage>
        <taxon>Eukaryota</taxon>
        <taxon>Metazoa</taxon>
        <taxon>Chordata</taxon>
        <taxon>Craniata</taxon>
        <taxon>Vertebrata</taxon>
        <taxon>Euteleostomi</taxon>
        <taxon>Actinopterygii</taxon>
        <taxon>Neopterygii</taxon>
        <taxon>Teleostei</taxon>
        <taxon>Neoteleostei</taxon>
        <taxon>Acanthomorphata</taxon>
        <taxon>Pelagiaria</taxon>
        <taxon>Scombriformes</taxon>
        <taxon>Scombridae</taxon>
        <taxon>Scomber</taxon>
    </lineage>
</organism>
<dbReference type="Proteomes" id="UP001314229">
    <property type="component" value="Unassembled WGS sequence"/>
</dbReference>
<dbReference type="GO" id="GO:0006644">
    <property type="term" value="P:phospholipid metabolic process"/>
    <property type="evidence" value="ECO:0007669"/>
    <property type="project" value="TreeGrafter"/>
</dbReference>
<feature type="domain" description="GP-PDE" evidence="3">
    <location>
        <begin position="18"/>
        <end position="162"/>
    </location>
</feature>
<keyword evidence="2" id="KW-1133">Transmembrane helix</keyword>
<dbReference type="PANTHER" id="PTHR46320:SF1">
    <property type="entry name" value="GLYCEROPHOSPHODIESTER PHOSPHODIESTERASE 1"/>
    <property type="match status" value="1"/>
</dbReference>
<keyword evidence="2" id="KW-0472">Membrane</keyword>